<accession>A0A1Q8QVQ1</accession>
<keyword evidence="2" id="KW-1185">Reference proteome</keyword>
<organism evidence="1 2">
    <name type="scientific">Desulfosporosinus metallidurans</name>
    <dbReference type="NCBI Taxonomy" id="1888891"/>
    <lineage>
        <taxon>Bacteria</taxon>
        <taxon>Bacillati</taxon>
        <taxon>Bacillota</taxon>
        <taxon>Clostridia</taxon>
        <taxon>Eubacteriales</taxon>
        <taxon>Desulfitobacteriaceae</taxon>
        <taxon>Desulfosporosinus</taxon>
    </lineage>
</organism>
<proteinExistence type="predicted"/>
<dbReference type="STRING" id="1888891.DSOL_2754"/>
<evidence type="ECO:0000313" key="2">
    <source>
        <dbReference type="Proteomes" id="UP000186102"/>
    </source>
</evidence>
<comment type="caution">
    <text evidence="1">The sequence shown here is derived from an EMBL/GenBank/DDBJ whole genome shotgun (WGS) entry which is preliminary data.</text>
</comment>
<evidence type="ECO:0000313" key="1">
    <source>
        <dbReference type="EMBL" id="OLN31415.1"/>
    </source>
</evidence>
<dbReference type="AlphaFoldDB" id="A0A1Q8QVQ1"/>
<gene>
    <name evidence="1" type="ORF">DSOL_2754</name>
</gene>
<name>A0A1Q8QVQ1_9FIRM</name>
<dbReference type="Proteomes" id="UP000186102">
    <property type="component" value="Unassembled WGS sequence"/>
</dbReference>
<sequence length="39" mass="4554">MSAAKSRFVHSSYSRAALNFDTHDQLAYLTPYKDMLKWC</sequence>
<protein>
    <submittedName>
        <fullName evidence="1">Uncharacterized protein</fullName>
    </submittedName>
</protein>
<reference evidence="1 2" key="1">
    <citation type="submission" date="2016-09" db="EMBL/GenBank/DDBJ databases">
        <title>Complete genome of Desulfosporosinus sp. OL.</title>
        <authorList>
            <person name="Mardanov A."/>
            <person name="Beletsky A."/>
            <person name="Panova A."/>
            <person name="Karnachuk O."/>
            <person name="Ravin N."/>
        </authorList>
    </citation>
    <scope>NUCLEOTIDE SEQUENCE [LARGE SCALE GENOMIC DNA]</scope>
    <source>
        <strain evidence="1 2">OL</strain>
    </source>
</reference>
<dbReference type="EMBL" id="MLBF01000019">
    <property type="protein sequence ID" value="OLN31415.1"/>
    <property type="molecule type" value="Genomic_DNA"/>
</dbReference>